<dbReference type="STRING" id="1789224.BFG52_13125"/>
<sequence length="325" mass="38760">MILTALPNDLDLSIIIPIDFNRRAWNIYQHCKLLKTQLNHHNVQVILGCVPQPAFWYKRLINLFKDSPNIHIVQTNTQSSHLSELRNQALQQVTTTYVMFLDIDIYCSFAQIQQSYLDVLAHPQQICMYPCLYLSAKGSKKINRLKPNDFKKAYFHFKRDLILHLAFPSSIIICDMQSVQKINGFDPAYIGHGYEDFDFMLRLFHHKELLSYSPEILIDEPYRAPLMSRGFRAMMAEIQLEQLLEDNYFIHLYHKKNKQERYYQKRNNNQAYFLEKFQHLINTESTLDRAPPYLLQQFFQLLKEKQHNRLDYAVLWAELEGHWLR</sequence>
<dbReference type="SUPFAM" id="SSF53448">
    <property type="entry name" value="Nucleotide-diphospho-sugar transferases"/>
    <property type="match status" value="1"/>
</dbReference>
<dbReference type="Pfam" id="PF10111">
    <property type="entry name" value="Glyco_tranf_2_2"/>
    <property type="match status" value="1"/>
</dbReference>
<dbReference type="Gene3D" id="3.90.550.10">
    <property type="entry name" value="Spore Coat Polysaccharide Biosynthesis Protein SpsA, Chain A"/>
    <property type="match status" value="1"/>
</dbReference>
<dbReference type="InterPro" id="IPR029044">
    <property type="entry name" value="Nucleotide-diphossugar_trans"/>
</dbReference>
<dbReference type="AlphaFoldDB" id="A0A1B2M1Y5"/>
<organism evidence="2 3">
    <name type="scientific">Acinetobacter larvae</name>
    <dbReference type="NCBI Taxonomy" id="1789224"/>
    <lineage>
        <taxon>Bacteria</taxon>
        <taxon>Pseudomonadati</taxon>
        <taxon>Pseudomonadota</taxon>
        <taxon>Gammaproteobacteria</taxon>
        <taxon>Moraxellales</taxon>
        <taxon>Moraxellaceae</taxon>
        <taxon>Acinetobacter</taxon>
    </lineage>
</organism>
<accession>A0A1B2M1Y5</accession>
<dbReference type="OrthoDB" id="7791059at2"/>
<gene>
    <name evidence="2" type="ORF">BFG52_13125</name>
</gene>
<evidence type="ECO:0000313" key="3">
    <source>
        <dbReference type="Proteomes" id="UP000093391"/>
    </source>
</evidence>
<protein>
    <recommendedName>
        <fullName evidence="1">Glycosyltransferase 2-like prokaryotic type domain-containing protein</fullName>
    </recommendedName>
</protein>
<name>A0A1B2M1Y5_9GAMM</name>
<dbReference type="EMBL" id="CP016895">
    <property type="protein sequence ID" value="AOA59204.1"/>
    <property type="molecule type" value="Genomic_DNA"/>
</dbReference>
<evidence type="ECO:0000313" key="2">
    <source>
        <dbReference type="EMBL" id="AOA59204.1"/>
    </source>
</evidence>
<dbReference type="InterPro" id="IPR019290">
    <property type="entry name" value="GlycosylTrfase-like_prok"/>
</dbReference>
<proteinExistence type="predicted"/>
<dbReference type="CDD" id="cd00761">
    <property type="entry name" value="Glyco_tranf_GTA_type"/>
    <property type="match status" value="1"/>
</dbReference>
<dbReference type="KEGG" id="ala:BFG52_13125"/>
<reference evidence="2 3" key="1">
    <citation type="submission" date="2016-08" db="EMBL/GenBank/DDBJ databases">
        <authorList>
            <person name="Seilhamer J.J."/>
        </authorList>
    </citation>
    <scope>NUCLEOTIDE SEQUENCE [LARGE SCALE GENOMIC DNA]</scope>
    <source>
        <strain evidence="2 3">BRTC-1</strain>
    </source>
</reference>
<keyword evidence="3" id="KW-1185">Reference proteome</keyword>
<feature type="domain" description="Glycosyltransferase 2-like prokaryotic type" evidence="1">
    <location>
        <begin position="60"/>
        <end position="278"/>
    </location>
</feature>
<dbReference type="Proteomes" id="UP000093391">
    <property type="component" value="Chromosome"/>
</dbReference>
<evidence type="ECO:0000259" key="1">
    <source>
        <dbReference type="Pfam" id="PF10111"/>
    </source>
</evidence>